<feature type="transmembrane region" description="Helical" evidence="5">
    <location>
        <begin position="258"/>
        <end position="282"/>
    </location>
</feature>
<proteinExistence type="predicted"/>
<organism evidence="7 8">
    <name type="scientific">Psylliodes chrysocephalus</name>
    <dbReference type="NCBI Taxonomy" id="3402493"/>
    <lineage>
        <taxon>Eukaryota</taxon>
        <taxon>Metazoa</taxon>
        <taxon>Ecdysozoa</taxon>
        <taxon>Arthropoda</taxon>
        <taxon>Hexapoda</taxon>
        <taxon>Insecta</taxon>
        <taxon>Pterygota</taxon>
        <taxon>Neoptera</taxon>
        <taxon>Endopterygota</taxon>
        <taxon>Coleoptera</taxon>
        <taxon>Polyphaga</taxon>
        <taxon>Cucujiformia</taxon>
        <taxon>Chrysomeloidea</taxon>
        <taxon>Chrysomelidae</taxon>
        <taxon>Galerucinae</taxon>
        <taxon>Alticini</taxon>
        <taxon>Psylliodes</taxon>
    </lineage>
</organism>
<dbReference type="InterPro" id="IPR011701">
    <property type="entry name" value="MFS"/>
</dbReference>
<evidence type="ECO:0000313" key="7">
    <source>
        <dbReference type="EMBL" id="CAH1104628.1"/>
    </source>
</evidence>
<feature type="transmembrane region" description="Helical" evidence="5">
    <location>
        <begin position="103"/>
        <end position="124"/>
    </location>
</feature>
<name>A0A9P0G987_9CUCU</name>
<feature type="transmembrane region" description="Helical" evidence="5">
    <location>
        <begin position="327"/>
        <end position="345"/>
    </location>
</feature>
<evidence type="ECO:0000256" key="4">
    <source>
        <dbReference type="ARBA" id="ARBA00023136"/>
    </source>
</evidence>
<dbReference type="Proteomes" id="UP001153636">
    <property type="component" value="Chromosome 17"/>
</dbReference>
<dbReference type="EMBL" id="OV651829">
    <property type="protein sequence ID" value="CAH1104628.1"/>
    <property type="molecule type" value="Genomic_DNA"/>
</dbReference>
<evidence type="ECO:0000259" key="6">
    <source>
        <dbReference type="PROSITE" id="PS50850"/>
    </source>
</evidence>
<dbReference type="PROSITE" id="PS50850">
    <property type="entry name" value="MFS"/>
    <property type="match status" value="1"/>
</dbReference>
<accession>A0A9P0G987</accession>
<dbReference type="OrthoDB" id="430300at2759"/>
<feature type="transmembrane region" description="Helical" evidence="5">
    <location>
        <begin position="198"/>
        <end position="218"/>
    </location>
</feature>
<comment type="subcellular location">
    <subcellularLocation>
        <location evidence="1">Membrane</location>
        <topology evidence="1">Multi-pass membrane protein</topology>
    </subcellularLocation>
</comment>
<dbReference type="PANTHER" id="PTHR23507">
    <property type="entry name" value="ZGC:174356"/>
    <property type="match status" value="1"/>
</dbReference>
<keyword evidence="8" id="KW-1185">Reference proteome</keyword>
<keyword evidence="2 5" id="KW-0812">Transmembrane</keyword>
<dbReference type="InterPro" id="IPR036259">
    <property type="entry name" value="MFS_trans_sf"/>
</dbReference>
<dbReference type="Pfam" id="PF07690">
    <property type="entry name" value="MFS_1"/>
    <property type="match status" value="1"/>
</dbReference>
<dbReference type="GO" id="GO:0022857">
    <property type="term" value="F:transmembrane transporter activity"/>
    <property type="evidence" value="ECO:0007669"/>
    <property type="project" value="InterPro"/>
</dbReference>
<feature type="domain" description="Major facilitator superfamily (MFS) profile" evidence="6">
    <location>
        <begin position="29"/>
        <end position="443"/>
    </location>
</feature>
<dbReference type="SUPFAM" id="SSF103473">
    <property type="entry name" value="MFS general substrate transporter"/>
    <property type="match status" value="1"/>
</dbReference>
<protein>
    <recommendedName>
        <fullName evidence="6">Major facilitator superfamily (MFS) profile domain-containing protein</fullName>
    </recommendedName>
</protein>
<evidence type="ECO:0000256" key="2">
    <source>
        <dbReference type="ARBA" id="ARBA00022692"/>
    </source>
</evidence>
<feature type="transmembrane region" description="Helical" evidence="5">
    <location>
        <begin position="351"/>
        <end position="374"/>
    </location>
</feature>
<dbReference type="InterPro" id="IPR020846">
    <property type="entry name" value="MFS_dom"/>
</dbReference>
<feature type="transmembrane region" description="Helical" evidence="5">
    <location>
        <begin position="419"/>
        <end position="441"/>
    </location>
</feature>
<gene>
    <name evidence="7" type="ORF">PSYICH_LOCUS5529</name>
</gene>
<feature type="transmembrane region" description="Helical" evidence="5">
    <location>
        <begin position="71"/>
        <end position="91"/>
    </location>
</feature>
<sequence length="493" mass="55372">MAWNKYVTVEVPLFLCMFSIMIQTNVSTNFLIYRTCYVLLDYDQSECALLGKVENETTASLEKKVQPTFNYINMVSSVMHYLIPLVFCMYVGTWSDKFGRKPFLLLCIIGLTLTNMTAMIMVFFENASPWLFVIRFIPLLTTGSSVTLMIVTSAYLTDISTPDTIVIRMAVYEITLGLATFLGNLISSYLLYATNYKTVYILVTLLAGFAFVYTFFFIPESIKGEKEPPKLKNLLKYINLKDIGKKTFKKRPNNGRGYLLAILGITVFQTFSMGEISVQTLYLRAKLNWTLTKITTTSSVTSVGNILCSMGGTYVLYKVLKIKEFKLVLFSILALSASSILRGLATKDKDYLIYIASAIGTFNGIPGIMIRTIISYLVPREEIGKIFALQNIIYNINTILSDLSFQALYNATLETNSGIFYYVSAAINCLAAVGTLLLLNVKIPVYPEAAKESEEPEKEFKKISINRNNFEALSIDEKRNSNDIALSISTITE</sequence>
<keyword evidence="3 5" id="KW-1133">Transmembrane helix</keyword>
<dbReference type="PANTHER" id="PTHR23507:SF39">
    <property type="entry name" value="GH23453P-RELATED"/>
    <property type="match status" value="1"/>
</dbReference>
<evidence type="ECO:0000313" key="8">
    <source>
        <dbReference type="Proteomes" id="UP001153636"/>
    </source>
</evidence>
<dbReference type="GO" id="GO:0016020">
    <property type="term" value="C:membrane"/>
    <property type="evidence" value="ECO:0007669"/>
    <property type="project" value="UniProtKB-SubCell"/>
</dbReference>
<reference evidence="7" key="1">
    <citation type="submission" date="2022-01" db="EMBL/GenBank/DDBJ databases">
        <authorList>
            <person name="King R."/>
        </authorList>
    </citation>
    <scope>NUCLEOTIDE SEQUENCE</scope>
</reference>
<evidence type="ECO:0000256" key="3">
    <source>
        <dbReference type="ARBA" id="ARBA00022989"/>
    </source>
</evidence>
<feature type="transmembrane region" description="Helical" evidence="5">
    <location>
        <begin position="130"/>
        <end position="157"/>
    </location>
</feature>
<feature type="transmembrane region" description="Helical" evidence="5">
    <location>
        <begin position="12"/>
        <end position="33"/>
    </location>
</feature>
<keyword evidence="4 5" id="KW-0472">Membrane</keyword>
<feature type="transmembrane region" description="Helical" evidence="5">
    <location>
        <begin position="169"/>
        <end position="192"/>
    </location>
</feature>
<evidence type="ECO:0000256" key="1">
    <source>
        <dbReference type="ARBA" id="ARBA00004141"/>
    </source>
</evidence>
<evidence type="ECO:0000256" key="5">
    <source>
        <dbReference type="SAM" id="Phobius"/>
    </source>
</evidence>
<feature type="transmembrane region" description="Helical" evidence="5">
    <location>
        <begin position="302"/>
        <end position="320"/>
    </location>
</feature>
<dbReference type="Gene3D" id="1.20.1250.20">
    <property type="entry name" value="MFS general substrate transporter like domains"/>
    <property type="match status" value="1"/>
</dbReference>
<dbReference type="AlphaFoldDB" id="A0A9P0G987"/>